<dbReference type="InterPro" id="IPR036591">
    <property type="entry name" value="YggU-like_sf"/>
</dbReference>
<dbReference type="SMART" id="SM01152">
    <property type="entry name" value="DUF167"/>
    <property type="match status" value="1"/>
</dbReference>
<dbReference type="PANTHER" id="PTHR13420">
    <property type="entry name" value="UPF0235 PROTEIN C15ORF40"/>
    <property type="match status" value="1"/>
</dbReference>
<name>A0A8D7ZZB5_CULPI</name>
<evidence type="ECO:0000256" key="2">
    <source>
        <dbReference type="SAM" id="MobiDB-lite"/>
    </source>
</evidence>
<sequence>MNRVCLFTVVRLTVNAGSSSSSSRTMSGKSKGSKGSSKTAKDKGAAATTAAVVQGPVFVEPKSGNVLIKILAKPGSKFNGITGIEDEGVGVQIAAPPIDGEANTELVKYLAKLLDLRKSDVSLDRGSKSRQKTIVLEKGCRTPDQVLEVFRREATQNT</sequence>
<dbReference type="EMBL" id="HBUE01227832">
    <property type="protein sequence ID" value="CAG6543058.1"/>
    <property type="molecule type" value="Transcribed_RNA"/>
</dbReference>
<dbReference type="InterPro" id="IPR003746">
    <property type="entry name" value="DUF167"/>
</dbReference>
<dbReference type="Pfam" id="PF02594">
    <property type="entry name" value="DUF167"/>
    <property type="match status" value="1"/>
</dbReference>
<comment type="similarity">
    <text evidence="1">Belongs to the UPF0235 family.</text>
</comment>
<dbReference type="PANTHER" id="PTHR13420:SF7">
    <property type="entry name" value="UPF0235 PROTEIN C15ORF40"/>
    <property type="match status" value="1"/>
</dbReference>
<reference evidence="3" key="1">
    <citation type="submission" date="2021-05" db="EMBL/GenBank/DDBJ databases">
        <authorList>
            <person name="Alioto T."/>
            <person name="Alioto T."/>
            <person name="Gomez Garrido J."/>
        </authorList>
    </citation>
    <scope>NUCLEOTIDE SEQUENCE</scope>
</reference>
<dbReference type="AlphaFoldDB" id="A0A8D7ZZB5"/>
<dbReference type="EMBL" id="HBUE01008884">
    <property type="protein sequence ID" value="CAG6447346.1"/>
    <property type="molecule type" value="Transcribed_RNA"/>
</dbReference>
<dbReference type="NCBIfam" id="TIGR00251">
    <property type="entry name" value="DUF167 family protein"/>
    <property type="match status" value="1"/>
</dbReference>
<proteinExistence type="inferred from homology"/>
<dbReference type="HAMAP" id="MF_00634">
    <property type="entry name" value="UPF0235"/>
    <property type="match status" value="1"/>
</dbReference>
<feature type="region of interest" description="Disordered" evidence="2">
    <location>
        <begin position="18"/>
        <end position="42"/>
    </location>
</feature>
<accession>A0A8D7ZZB5</accession>
<dbReference type="SUPFAM" id="SSF69786">
    <property type="entry name" value="YggU-like"/>
    <property type="match status" value="1"/>
</dbReference>
<dbReference type="GO" id="GO:0005737">
    <property type="term" value="C:cytoplasm"/>
    <property type="evidence" value="ECO:0007669"/>
    <property type="project" value="TreeGrafter"/>
</dbReference>
<evidence type="ECO:0000313" key="3">
    <source>
        <dbReference type="EMBL" id="CAG6447346.1"/>
    </source>
</evidence>
<protein>
    <submittedName>
        <fullName evidence="3">UPF0235 protein C15orf40 homolog</fullName>
    </submittedName>
</protein>
<organism evidence="3">
    <name type="scientific">Culex pipiens</name>
    <name type="common">House mosquito</name>
    <dbReference type="NCBI Taxonomy" id="7175"/>
    <lineage>
        <taxon>Eukaryota</taxon>
        <taxon>Metazoa</taxon>
        <taxon>Ecdysozoa</taxon>
        <taxon>Arthropoda</taxon>
        <taxon>Hexapoda</taxon>
        <taxon>Insecta</taxon>
        <taxon>Pterygota</taxon>
        <taxon>Neoptera</taxon>
        <taxon>Endopterygota</taxon>
        <taxon>Diptera</taxon>
        <taxon>Nematocera</taxon>
        <taxon>Culicoidea</taxon>
        <taxon>Culicidae</taxon>
        <taxon>Culicinae</taxon>
        <taxon>Culicini</taxon>
        <taxon>Culex</taxon>
        <taxon>Culex</taxon>
    </lineage>
</organism>
<feature type="compositionally biased region" description="Low complexity" evidence="2">
    <location>
        <begin position="18"/>
        <end position="38"/>
    </location>
</feature>
<dbReference type="Gene3D" id="3.30.1200.10">
    <property type="entry name" value="YggU-like"/>
    <property type="match status" value="1"/>
</dbReference>
<dbReference type="EMBL" id="HBUE01334586">
    <property type="protein sequence ID" value="CAG6595180.1"/>
    <property type="molecule type" value="Transcribed_RNA"/>
</dbReference>
<evidence type="ECO:0000256" key="1">
    <source>
        <dbReference type="ARBA" id="ARBA00010364"/>
    </source>
</evidence>